<dbReference type="InParanoid" id="T1FFL1"/>
<protein>
    <recommendedName>
        <fullName evidence="1">BTB domain-containing protein</fullName>
    </recommendedName>
</protein>
<reference evidence="3" key="3">
    <citation type="submission" date="2015-06" db="UniProtKB">
        <authorList>
            <consortium name="EnsemblMetazoa"/>
        </authorList>
    </citation>
    <scope>IDENTIFICATION</scope>
</reference>
<feature type="domain" description="BTB" evidence="1">
    <location>
        <begin position="140"/>
        <end position="206"/>
    </location>
</feature>
<dbReference type="eggNOG" id="KOG4441">
    <property type="taxonomic scope" value="Eukaryota"/>
</dbReference>
<dbReference type="Proteomes" id="UP000015101">
    <property type="component" value="Unassembled WGS sequence"/>
</dbReference>
<accession>T1FFL1</accession>
<dbReference type="EMBL" id="AMQM01007130">
    <property type="status" value="NOT_ANNOTATED_CDS"/>
    <property type="molecule type" value="Genomic_DNA"/>
</dbReference>
<dbReference type="CTD" id="20207610"/>
<dbReference type="OrthoDB" id="6350321at2759"/>
<dbReference type="SUPFAM" id="SSF54695">
    <property type="entry name" value="POZ domain"/>
    <property type="match status" value="1"/>
</dbReference>
<dbReference type="Gene3D" id="3.30.710.10">
    <property type="entry name" value="Potassium Channel Kv1.1, Chain A"/>
    <property type="match status" value="1"/>
</dbReference>
<dbReference type="PANTHER" id="PTHR24410:SF23">
    <property type="entry name" value="BTB DOMAIN-CONTAINING PROTEIN-RELATED"/>
    <property type="match status" value="1"/>
</dbReference>
<gene>
    <name evidence="3" type="primary">20207610</name>
    <name evidence="2" type="ORF">HELRODRAFT_180221</name>
</gene>
<dbReference type="InterPro" id="IPR000210">
    <property type="entry name" value="BTB/POZ_dom"/>
</dbReference>
<keyword evidence="4" id="KW-1185">Reference proteome</keyword>
<dbReference type="KEGG" id="hro:HELRODRAFT_180221"/>
<dbReference type="PANTHER" id="PTHR24410">
    <property type="entry name" value="HL07962P-RELATED"/>
    <property type="match status" value="1"/>
</dbReference>
<sequence length="395" mass="45160">MLQPLIPLPISDQTTANNCSNDIFNECCDNGNKIVNINDDEAINNNDNIINDLIVDNNSSIIRCSSLAQYICGNNSSNNNTNHPVTTRMKQTTNLNNSHLVECCRVTEEAMADDDSCAADELSMKLWEYSYQMLIQQKHCDVVIVTQKGTIKAHRCILAFHSQYLCKVFYQLGADKKVVIRLDCIPIDTVRQMLCFFYSGEIKVNKFNLVDLLNVSEQYCFPNLQQACLDFFKDVTPENAIFLLSLTNSMGLETMQQNIMCFIVQSFNQVSQTPDFVYLPFPLLRCVLMDDDLQVCNELEVFYAVVRWVEHKKECRVEHVADLLNGPVRLELMSVEELNDEVESQDWMFCNQEAKDVLSEAYRKKLLMTSGLCPAAALRPRNYSNYYATNSQFCC</sequence>
<dbReference type="AlphaFoldDB" id="T1FFL1"/>
<dbReference type="STRING" id="6412.T1FFL1"/>
<dbReference type="Gene3D" id="1.25.40.420">
    <property type="match status" value="1"/>
</dbReference>
<organism evidence="3 4">
    <name type="scientific">Helobdella robusta</name>
    <name type="common">Californian leech</name>
    <dbReference type="NCBI Taxonomy" id="6412"/>
    <lineage>
        <taxon>Eukaryota</taxon>
        <taxon>Metazoa</taxon>
        <taxon>Spiralia</taxon>
        <taxon>Lophotrochozoa</taxon>
        <taxon>Annelida</taxon>
        <taxon>Clitellata</taxon>
        <taxon>Hirudinea</taxon>
        <taxon>Rhynchobdellida</taxon>
        <taxon>Glossiphoniidae</taxon>
        <taxon>Helobdella</taxon>
    </lineage>
</organism>
<dbReference type="Pfam" id="PF07707">
    <property type="entry name" value="BACK"/>
    <property type="match status" value="1"/>
</dbReference>
<name>T1FFL1_HELRO</name>
<dbReference type="GeneID" id="20207610"/>
<reference evidence="2 4" key="2">
    <citation type="journal article" date="2013" name="Nature">
        <title>Insights into bilaterian evolution from three spiralian genomes.</title>
        <authorList>
            <person name="Simakov O."/>
            <person name="Marletaz F."/>
            <person name="Cho S.J."/>
            <person name="Edsinger-Gonzales E."/>
            <person name="Havlak P."/>
            <person name="Hellsten U."/>
            <person name="Kuo D.H."/>
            <person name="Larsson T."/>
            <person name="Lv J."/>
            <person name="Arendt D."/>
            <person name="Savage R."/>
            <person name="Osoegawa K."/>
            <person name="de Jong P."/>
            <person name="Grimwood J."/>
            <person name="Chapman J.A."/>
            <person name="Shapiro H."/>
            <person name="Aerts A."/>
            <person name="Otillar R.P."/>
            <person name="Terry A.Y."/>
            <person name="Boore J.L."/>
            <person name="Grigoriev I.V."/>
            <person name="Lindberg D.R."/>
            <person name="Seaver E.C."/>
            <person name="Weisblat D.A."/>
            <person name="Putnam N.H."/>
            <person name="Rokhsar D.S."/>
        </authorList>
    </citation>
    <scope>NUCLEOTIDE SEQUENCE</scope>
</reference>
<dbReference type="Pfam" id="PF00651">
    <property type="entry name" value="BTB"/>
    <property type="match status" value="1"/>
</dbReference>
<dbReference type="EMBL" id="KB097572">
    <property type="protein sequence ID" value="ESN94060.1"/>
    <property type="molecule type" value="Genomic_DNA"/>
</dbReference>
<dbReference type="SMART" id="SM00875">
    <property type="entry name" value="BACK"/>
    <property type="match status" value="1"/>
</dbReference>
<dbReference type="InterPro" id="IPR011705">
    <property type="entry name" value="BACK"/>
</dbReference>
<dbReference type="PROSITE" id="PS50097">
    <property type="entry name" value="BTB"/>
    <property type="match status" value="1"/>
</dbReference>
<dbReference type="SMART" id="SM00225">
    <property type="entry name" value="BTB"/>
    <property type="match status" value="1"/>
</dbReference>
<dbReference type="RefSeq" id="XP_009027799.1">
    <property type="nucleotide sequence ID" value="XM_009029551.1"/>
</dbReference>
<dbReference type="InterPro" id="IPR051481">
    <property type="entry name" value="BTB-POZ/Galectin-3-binding"/>
</dbReference>
<evidence type="ECO:0000313" key="4">
    <source>
        <dbReference type="Proteomes" id="UP000015101"/>
    </source>
</evidence>
<dbReference type="CDD" id="cd18186">
    <property type="entry name" value="BTB_POZ_ZBTB_KLHL-like"/>
    <property type="match status" value="1"/>
</dbReference>
<proteinExistence type="predicted"/>
<dbReference type="EnsemblMetazoa" id="HelroT180221">
    <property type="protein sequence ID" value="HelroP180221"/>
    <property type="gene ID" value="HelroG180221"/>
</dbReference>
<evidence type="ECO:0000313" key="2">
    <source>
        <dbReference type="EMBL" id="ESN94060.1"/>
    </source>
</evidence>
<reference evidence="4" key="1">
    <citation type="submission" date="2012-12" db="EMBL/GenBank/DDBJ databases">
        <authorList>
            <person name="Hellsten U."/>
            <person name="Grimwood J."/>
            <person name="Chapman J.A."/>
            <person name="Shapiro H."/>
            <person name="Aerts A."/>
            <person name="Otillar R.P."/>
            <person name="Terry A.Y."/>
            <person name="Boore J.L."/>
            <person name="Simakov O."/>
            <person name="Marletaz F."/>
            <person name="Cho S.-J."/>
            <person name="Edsinger-Gonzales E."/>
            <person name="Havlak P."/>
            <person name="Kuo D.-H."/>
            <person name="Larsson T."/>
            <person name="Lv J."/>
            <person name="Arendt D."/>
            <person name="Savage R."/>
            <person name="Osoegawa K."/>
            <person name="de Jong P."/>
            <person name="Lindberg D.R."/>
            <person name="Seaver E.C."/>
            <person name="Weisblat D.A."/>
            <person name="Putnam N.H."/>
            <person name="Grigoriev I.V."/>
            <person name="Rokhsar D.S."/>
        </authorList>
    </citation>
    <scope>NUCLEOTIDE SEQUENCE</scope>
</reference>
<evidence type="ECO:0000259" key="1">
    <source>
        <dbReference type="PROSITE" id="PS50097"/>
    </source>
</evidence>
<evidence type="ECO:0000313" key="3">
    <source>
        <dbReference type="EnsemblMetazoa" id="HelroP180221"/>
    </source>
</evidence>
<dbReference type="InterPro" id="IPR011333">
    <property type="entry name" value="SKP1/BTB/POZ_sf"/>
</dbReference>
<dbReference type="HOGENOM" id="CLU_698849_0_0_1"/>